<feature type="region of interest" description="Disordered" evidence="2">
    <location>
        <begin position="215"/>
        <end position="609"/>
    </location>
</feature>
<evidence type="ECO:0000259" key="3">
    <source>
        <dbReference type="PROSITE" id="PS51526"/>
    </source>
</evidence>
<dbReference type="InterPro" id="IPR036390">
    <property type="entry name" value="WH_DNA-bd_sf"/>
</dbReference>
<dbReference type="OMA" id="PTHAYHH"/>
<feature type="compositionally biased region" description="Basic residues" evidence="2">
    <location>
        <begin position="179"/>
        <end position="199"/>
    </location>
</feature>
<dbReference type="AlphaFoldDB" id="L8H5G1"/>
<feature type="compositionally biased region" description="Pro residues" evidence="2">
    <location>
        <begin position="447"/>
        <end position="457"/>
    </location>
</feature>
<feature type="compositionally biased region" description="Low complexity" evidence="2">
    <location>
        <begin position="458"/>
        <end position="480"/>
    </location>
</feature>
<feature type="region of interest" description="Disordered" evidence="2">
    <location>
        <begin position="136"/>
        <end position="201"/>
    </location>
</feature>
<feature type="compositionally biased region" description="Basic residues" evidence="2">
    <location>
        <begin position="300"/>
        <end position="310"/>
    </location>
</feature>
<evidence type="ECO:0000313" key="4">
    <source>
        <dbReference type="EMBL" id="ELR19681.1"/>
    </source>
</evidence>
<protein>
    <submittedName>
        <fullName evidence="4">RFX DNAbinding domain containing protein</fullName>
    </submittedName>
</protein>
<feature type="compositionally biased region" description="Basic and acidic residues" evidence="2">
    <location>
        <begin position="353"/>
        <end position="365"/>
    </location>
</feature>
<feature type="compositionally biased region" description="Basic residues" evidence="2">
    <location>
        <begin position="273"/>
        <end position="288"/>
    </location>
</feature>
<feature type="compositionally biased region" description="Low complexity" evidence="2">
    <location>
        <begin position="589"/>
        <end position="601"/>
    </location>
</feature>
<proteinExistence type="predicted"/>
<keyword evidence="1" id="KW-0238">DNA-binding</keyword>
<organism evidence="4 5">
    <name type="scientific">Acanthamoeba castellanii (strain ATCC 30010 / Neff)</name>
    <dbReference type="NCBI Taxonomy" id="1257118"/>
    <lineage>
        <taxon>Eukaryota</taxon>
        <taxon>Amoebozoa</taxon>
        <taxon>Discosea</taxon>
        <taxon>Longamoebia</taxon>
        <taxon>Centramoebida</taxon>
        <taxon>Acanthamoebidae</taxon>
        <taxon>Acanthamoeba</taxon>
    </lineage>
</organism>
<dbReference type="Pfam" id="PF02257">
    <property type="entry name" value="RFX_DNA_binding"/>
    <property type="match status" value="1"/>
</dbReference>
<reference evidence="4 5" key="1">
    <citation type="journal article" date="2013" name="Genome Biol.">
        <title>Genome of Acanthamoeba castellanii highlights extensive lateral gene transfer and early evolution of tyrosine kinase signaling.</title>
        <authorList>
            <person name="Clarke M."/>
            <person name="Lohan A.J."/>
            <person name="Liu B."/>
            <person name="Lagkouvardos I."/>
            <person name="Roy S."/>
            <person name="Zafar N."/>
            <person name="Bertelli C."/>
            <person name="Schilde C."/>
            <person name="Kianianmomeni A."/>
            <person name="Burglin T.R."/>
            <person name="Frech C."/>
            <person name="Turcotte B."/>
            <person name="Kopec K.O."/>
            <person name="Synnott J.M."/>
            <person name="Choo C."/>
            <person name="Paponov I."/>
            <person name="Finkler A."/>
            <person name="Soon Heng Tan C."/>
            <person name="Hutchins A.P."/>
            <person name="Weinmeier T."/>
            <person name="Rattei T."/>
            <person name="Chu J.S."/>
            <person name="Gimenez G."/>
            <person name="Irimia M."/>
            <person name="Rigden D.J."/>
            <person name="Fitzpatrick D.A."/>
            <person name="Lorenzo-Morales J."/>
            <person name="Bateman A."/>
            <person name="Chiu C.H."/>
            <person name="Tang P."/>
            <person name="Hegemann P."/>
            <person name="Fromm H."/>
            <person name="Raoult D."/>
            <person name="Greub G."/>
            <person name="Miranda-Saavedra D."/>
            <person name="Chen N."/>
            <person name="Nash P."/>
            <person name="Ginger M.L."/>
            <person name="Horn M."/>
            <person name="Schaap P."/>
            <person name="Caler L."/>
            <person name="Loftus B."/>
        </authorList>
    </citation>
    <scope>NUCLEOTIDE SEQUENCE [LARGE SCALE GENOMIC DNA]</scope>
    <source>
        <strain evidence="4 5">Neff</strain>
    </source>
</reference>
<dbReference type="EMBL" id="KB007932">
    <property type="protein sequence ID" value="ELR19681.1"/>
    <property type="molecule type" value="Genomic_DNA"/>
</dbReference>
<feature type="domain" description="RFX-type winged-helix" evidence="3">
    <location>
        <begin position="12"/>
        <end position="86"/>
    </location>
</feature>
<dbReference type="PANTHER" id="PTHR12619:SF5">
    <property type="entry name" value="TRANSCRIPTION FACTOR RFX4"/>
    <property type="match status" value="1"/>
</dbReference>
<name>L8H5G1_ACACF</name>
<dbReference type="InterPro" id="IPR036388">
    <property type="entry name" value="WH-like_DNA-bd_sf"/>
</dbReference>
<dbReference type="GO" id="GO:0000978">
    <property type="term" value="F:RNA polymerase II cis-regulatory region sequence-specific DNA binding"/>
    <property type="evidence" value="ECO:0007669"/>
    <property type="project" value="TreeGrafter"/>
</dbReference>
<feature type="compositionally biased region" description="Basic and acidic residues" evidence="2">
    <location>
        <begin position="317"/>
        <end position="330"/>
    </location>
</feature>
<feature type="compositionally biased region" description="Low complexity" evidence="2">
    <location>
        <begin position="375"/>
        <end position="387"/>
    </location>
</feature>
<dbReference type="VEuPathDB" id="AmoebaDB:ACA1_199640"/>
<evidence type="ECO:0000313" key="5">
    <source>
        <dbReference type="Proteomes" id="UP000011083"/>
    </source>
</evidence>
<dbReference type="Gene3D" id="1.10.10.10">
    <property type="entry name" value="Winged helix-like DNA-binding domain superfamily/Winged helix DNA-binding domain"/>
    <property type="match status" value="1"/>
</dbReference>
<evidence type="ECO:0000256" key="1">
    <source>
        <dbReference type="ARBA" id="ARBA00023125"/>
    </source>
</evidence>
<dbReference type="GO" id="GO:0000981">
    <property type="term" value="F:DNA-binding transcription factor activity, RNA polymerase II-specific"/>
    <property type="evidence" value="ECO:0007669"/>
    <property type="project" value="TreeGrafter"/>
</dbReference>
<dbReference type="Proteomes" id="UP000011083">
    <property type="component" value="Unassembled WGS sequence"/>
</dbReference>
<feature type="compositionally biased region" description="Low complexity" evidence="2">
    <location>
        <begin position="535"/>
        <end position="561"/>
    </location>
</feature>
<dbReference type="RefSeq" id="XP_004341773.1">
    <property type="nucleotide sequence ID" value="XM_004341725.1"/>
</dbReference>
<gene>
    <name evidence="4" type="ORF">ACA1_199640</name>
</gene>
<dbReference type="PROSITE" id="PS51526">
    <property type="entry name" value="RFX_DBD"/>
    <property type="match status" value="1"/>
</dbReference>
<sequence>MEVQRKLASLDVILWLRENYKVGKNGSVSKNSVYQHYFDSCQEKGIEPVISATYFGKLVKRAFPGIKYNRKGPRGSAVQHYTCLKRAKIGVDGLAGASPYPEYGTPGGGAVIAGGAFTAEELALCQYSLKRERLEHADPDSPSLDHPPGTFSPRRRQAMFPHPFAQSAHGYPPPPSSLSHHHHHHHPPPPHPHVQHYSHHQPPQHFAAEAPTHAYHHRAPPSSHARDVRSPTGDELSAPWTLDHSAPSPPPPMSISMMRGSHAPPTAPACQAQHRHQHVAVAHARSRASPHPYDLEERHHHQQRQQHQHQPHLSPDVGDHPHPYRHEYPAHHSSHYGHPAAHLRSPSLPLGHPAHEHDHEHDRDHHHYQHHHQQQPHPYYYHQHLQQRSSAPLLPSPRGHASSSGANPHPHAGHRFQAMLRGHASHASANSSPTSPSGSSHIGSSNPPSPPSPPPHLLLPSLDSAAFATPLLPSTATSSGSSGGASIGGLRNSPTATDSHHQQHNNNRHNEAAGASITSSADETRHDQQRQRHQAPAAASSSPELAAGAGPASTSASSASSVPHAFEPSMEDMYPLPTFTSEDLERHQPQPQQHSQHQQHQALRPQLGRSSSPALEHLLRGIASRDVEDEELVSFYDHYLKA</sequence>
<dbReference type="KEGG" id="acan:ACA1_199640"/>
<dbReference type="InterPro" id="IPR039779">
    <property type="entry name" value="RFX-like"/>
</dbReference>
<evidence type="ECO:0000256" key="2">
    <source>
        <dbReference type="SAM" id="MobiDB-lite"/>
    </source>
</evidence>
<dbReference type="PANTHER" id="PTHR12619">
    <property type="entry name" value="RFX TRANSCRIPTION FACTOR FAMILY"/>
    <property type="match status" value="1"/>
</dbReference>
<accession>L8H5G1</accession>
<dbReference type="GeneID" id="14920507"/>
<dbReference type="SUPFAM" id="SSF46785">
    <property type="entry name" value="Winged helix' DNA-binding domain"/>
    <property type="match status" value="1"/>
</dbReference>
<keyword evidence="5" id="KW-1185">Reference proteome</keyword>
<feature type="compositionally biased region" description="Low complexity" evidence="2">
    <location>
        <begin position="425"/>
        <end position="446"/>
    </location>
</feature>
<dbReference type="InterPro" id="IPR003150">
    <property type="entry name" value="DNA-bd_RFX"/>
</dbReference>